<sequence length="389" mass="44164">MNPYQHKLDEMLNHTFIDMSKVASNKIKLSFTYPTKSFLCSLCDYVQYYFSNEPIVLELESPIVTVGDLHGNYLDLIRILQVCGHPSQTKYLFLGDIVDRGEFSFETILLIFLMKICYPTNIYLIRGNHEFGCLCSKYGFGNELYNEYQDHIVFNYICRAFNYIPLTAVVDKVIFCVHGGIGPDVPNIDTIKSIQRPIENFTAKITSSLIWSDPNSDVTNFEPSPRGIGYLFGQDNLLDFLEASKAVRIVRGHQFVPEGYVSLFDDRVITVFSSSNYCGTMNNEAAVLCMQPDGNDEIKRFPPLPFLKRCCVKFRKEVDINPAFTVRPSSSTGSVFLRRNPSNGLLKSQIANSISQKRINSLKQKRAKLNQSSSLSSEKLANDHPFCFC</sequence>
<evidence type="ECO:0000256" key="2">
    <source>
        <dbReference type="ARBA" id="ARBA00022723"/>
    </source>
</evidence>
<protein>
    <recommendedName>
        <fullName evidence="8">Serine/threonine-protein phosphatase</fullName>
        <ecNumber evidence="8">3.1.3.16</ecNumber>
    </recommendedName>
</protein>
<evidence type="ECO:0000256" key="1">
    <source>
        <dbReference type="ARBA" id="ARBA00001936"/>
    </source>
</evidence>
<organism evidence="10 11">
    <name type="scientific">Tritrichomonas musculus</name>
    <dbReference type="NCBI Taxonomy" id="1915356"/>
    <lineage>
        <taxon>Eukaryota</taxon>
        <taxon>Metamonada</taxon>
        <taxon>Parabasalia</taxon>
        <taxon>Tritrichomonadida</taxon>
        <taxon>Tritrichomonadidae</taxon>
        <taxon>Tritrichomonas</taxon>
    </lineage>
</organism>
<evidence type="ECO:0000256" key="4">
    <source>
        <dbReference type="ARBA" id="ARBA00022912"/>
    </source>
</evidence>
<evidence type="ECO:0000313" key="11">
    <source>
        <dbReference type="Proteomes" id="UP001470230"/>
    </source>
</evidence>
<dbReference type="SUPFAM" id="SSF56300">
    <property type="entry name" value="Metallo-dependent phosphatases"/>
    <property type="match status" value="1"/>
</dbReference>
<evidence type="ECO:0000256" key="8">
    <source>
        <dbReference type="RuleBase" id="RU004273"/>
    </source>
</evidence>
<reference evidence="10 11" key="1">
    <citation type="submission" date="2024-04" db="EMBL/GenBank/DDBJ databases">
        <title>Tritrichomonas musculus Genome.</title>
        <authorList>
            <person name="Alves-Ferreira E."/>
            <person name="Grigg M."/>
            <person name="Lorenzi H."/>
            <person name="Galac M."/>
        </authorList>
    </citation>
    <scope>NUCLEOTIDE SEQUENCE [LARGE SCALE GENOMIC DNA]</scope>
    <source>
        <strain evidence="10 11">EAF2021</strain>
    </source>
</reference>
<evidence type="ECO:0000256" key="3">
    <source>
        <dbReference type="ARBA" id="ARBA00022801"/>
    </source>
</evidence>
<dbReference type="EMBL" id="JAPFFF010000007">
    <property type="protein sequence ID" value="KAK8885646.1"/>
    <property type="molecule type" value="Genomic_DNA"/>
</dbReference>
<evidence type="ECO:0000256" key="5">
    <source>
        <dbReference type="ARBA" id="ARBA00023211"/>
    </source>
</evidence>
<dbReference type="EC" id="3.1.3.16" evidence="8"/>
<proteinExistence type="inferred from homology"/>
<keyword evidence="5" id="KW-0464">Manganese</keyword>
<dbReference type="Pfam" id="PF00149">
    <property type="entry name" value="Metallophos"/>
    <property type="match status" value="1"/>
</dbReference>
<keyword evidence="11" id="KW-1185">Reference proteome</keyword>
<keyword evidence="2" id="KW-0479">Metal-binding</keyword>
<evidence type="ECO:0000256" key="7">
    <source>
        <dbReference type="ARBA" id="ARBA00048336"/>
    </source>
</evidence>
<dbReference type="InterPro" id="IPR050341">
    <property type="entry name" value="PP1_catalytic_subunit"/>
</dbReference>
<dbReference type="PANTHER" id="PTHR11668">
    <property type="entry name" value="SERINE/THREONINE PROTEIN PHOSPHATASE"/>
    <property type="match status" value="1"/>
</dbReference>
<dbReference type="InterPro" id="IPR006186">
    <property type="entry name" value="Ser/Thr-sp_prot-phosphatase"/>
</dbReference>
<dbReference type="SMART" id="SM00156">
    <property type="entry name" value="PP2Ac"/>
    <property type="match status" value="1"/>
</dbReference>
<evidence type="ECO:0000313" key="10">
    <source>
        <dbReference type="EMBL" id="KAK8885646.1"/>
    </source>
</evidence>
<keyword evidence="3 8" id="KW-0378">Hydrolase</keyword>
<dbReference type="Gene3D" id="3.60.21.10">
    <property type="match status" value="1"/>
</dbReference>
<comment type="cofactor">
    <cofactor evidence="1">
        <name>Mn(2+)</name>
        <dbReference type="ChEBI" id="CHEBI:29035"/>
    </cofactor>
</comment>
<comment type="caution">
    <text evidence="10">The sequence shown here is derived from an EMBL/GenBank/DDBJ whole genome shotgun (WGS) entry which is preliminary data.</text>
</comment>
<dbReference type="PRINTS" id="PR00114">
    <property type="entry name" value="STPHPHTASE"/>
</dbReference>
<name>A0ABR2K3Y9_9EUKA</name>
<evidence type="ECO:0000259" key="9">
    <source>
        <dbReference type="PROSITE" id="PS00125"/>
    </source>
</evidence>
<dbReference type="PANTHER" id="PTHR11668:SF300">
    <property type="entry name" value="SERINE_THREONINE-PROTEIN PHOSPHATASE"/>
    <property type="match status" value="1"/>
</dbReference>
<comment type="catalytic activity">
    <reaction evidence="7 8">
        <text>O-phospho-L-threonyl-[protein] + H2O = L-threonyl-[protein] + phosphate</text>
        <dbReference type="Rhea" id="RHEA:47004"/>
        <dbReference type="Rhea" id="RHEA-COMP:11060"/>
        <dbReference type="Rhea" id="RHEA-COMP:11605"/>
        <dbReference type="ChEBI" id="CHEBI:15377"/>
        <dbReference type="ChEBI" id="CHEBI:30013"/>
        <dbReference type="ChEBI" id="CHEBI:43474"/>
        <dbReference type="ChEBI" id="CHEBI:61977"/>
        <dbReference type="EC" id="3.1.3.16"/>
    </reaction>
</comment>
<dbReference type="InterPro" id="IPR004843">
    <property type="entry name" value="Calcineurin-like_PHP"/>
</dbReference>
<accession>A0ABR2K3Y9</accession>
<feature type="domain" description="Serine/threonine specific protein phosphatases" evidence="9">
    <location>
        <begin position="125"/>
        <end position="130"/>
    </location>
</feature>
<comment type="similarity">
    <text evidence="8">Belongs to the PPP phosphatase family.</text>
</comment>
<comment type="catalytic activity">
    <reaction evidence="6">
        <text>O-phospho-L-seryl-[protein] + H2O = L-seryl-[protein] + phosphate</text>
        <dbReference type="Rhea" id="RHEA:20629"/>
        <dbReference type="Rhea" id="RHEA-COMP:9863"/>
        <dbReference type="Rhea" id="RHEA-COMP:11604"/>
        <dbReference type="ChEBI" id="CHEBI:15377"/>
        <dbReference type="ChEBI" id="CHEBI:29999"/>
        <dbReference type="ChEBI" id="CHEBI:43474"/>
        <dbReference type="ChEBI" id="CHEBI:83421"/>
        <dbReference type="EC" id="3.1.3.16"/>
    </reaction>
</comment>
<gene>
    <name evidence="10" type="ORF">M9Y10_041098</name>
</gene>
<dbReference type="PROSITE" id="PS00125">
    <property type="entry name" value="SER_THR_PHOSPHATASE"/>
    <property type="match status" value="1"/>
</dbReference>
<dbReference type="Proteomes" id="UP001470230">
    <property type="component" value="Unassembled WGS sequence"/>
</dbReference>
<keyword evidence="4" id="KW-0904">Protein phosphatase</keyword>
<evidence type="ECO:0000256" key="6">
    <source>
        <dbReference type="ARBA" id="ARBA00047761"/>
    </source>
</evidence>
<dbReference type="InterPro" id="IPR029052">
    <property type="entry name" value="Metallo-depent_PP-like"/>
</dbReference>